<dbReference type="InterPro" id="IPR003029">
    <property type="entry name" value="S1_domain"/>
</dbReference>
<keyword evidence="2" id="KW-0689">Ribosomal protein</keyword>
<dbReference type="InterPro" id="IPR012340">
    <property type="entry name" value="NA-bd_OB-fold"/>
</dbReference>
<evidence type="ECO:0000313" key="5">
    <source>
        <dbReference type="EMBL" id="MBC8545807.1"/>
    </source>
</evidence>
<evidence type="ECO:0000256" key="1">
    <source>
        <dbReference type="ARBA" id="ARBA00006767"/>
    </source>
</evidence>
<sequence length="317" mass="34815">MSSSTKFQPEGWLCDTPENAAAFTSLATLQEACVQGRVLEARAIICDSAHNLIVDCGCVRGIIPKNECAIGIEDGTTREIAIISRVNKPVCFTITEFRRGSDNNTYALLSRRAVQKRCIETYVNRLEPGDIIDARVTHLEPFGCFVDIGCGVASLIPIDAISVSRIAHPSDRFRTGQDIRAVVKSIDSYGRISLSHKELWGTWEENAALFHSGETVAGIVRSVEEYGIFVELTPNLAGLAEPREGVAPGQQASVYIKNLIRDKMKVKLIIVDSFDAQYPLSAPPYFITGDHIDRWRYSPEGCGKVIETVFPPPDQAG</sequence>
<dbReference type="Proteomes" id="UP000653127">
    <property type="component" value="Unassembled WGS sequence"/>
</dbReference>
<comment type="caution">
    <text evidence="5">The sequence shown here is derived from an EMBL/GenBank/DDBJ whole genome shotgun (WGS) entry which is preliminary data.</text>
</comment>
<keyword evidence="3" id="KW-0687">Ribonucleoprotein</keyword>
<evidence type="ECO:0000256" key="3">
    <source>
        <dbReference type="ARBA" id="ARBA00023274"/>
    </source>
</evidence>
<dbReference type="InterPro" id="IPR050437">
    <property type="entry name" value="Ribos_protein_bS1-like"/>
</dbReference>
<dbReference type="GO" id="GO:0003729">
    <property type="term" value="F:mRNA binding"/>
    <property type="evidence" value="ECO:0007669"/>
    <property type="project" value="TreeGrafter"/>
</dbReference>
<reference evidence="5" key="1">
    <citation type="submission" date="2020-08" db="EMBL/GenBank/DDBJ databases">
        <title>Genome public.</title>
        <authorList>
            <person name="Liu C."/>
            <person name="Sun Q."/>
        </authorList>
    </citation>
    <scope>NUCLEOTIDE SEQUENCE</scope>
    <source>
        <strain evidence="5">NSJ-31</strain>
    </source>
</reference>
<feature type="domain" description="S1 motif" evidence="4">
    <location>
        <begin position="129"/>
        <end position="197"/>
    </location>
</feature>
<dbReference type="Pfam" id="PF00575">
    <property type="entry name" value="S1"/>
    <property type="match status" value="1"/>
</dbReference>
<accession>A0A926HZD2</accession>
<dbReference type="GO" id="GO:0006412">
    <property type="term" value="P:translation"/>
    <property type="evidence" value="ECO:0007669"/>
    <property type="project" value="TreeGrafter"/>
</dbReference>
<dbReference type="EMBL" id="JACRST010000002">
    <property type="protein sequence ID" value="MBC8545807.1"/>
    <property type="molecule type" value="Genomic_DNA"/>
</dbReference>
<dbReference type="SUPFAM" id="SSF50249">
    <property type="entry name" value="Nucleic acid-binding proteins"/>
    <property type="match status" value="2"/>
</dbReference>
<protein>
    <submittedName>
        <fullName evidence="5">S1 RNA-binding domain-containing protein</fullName>
    </submittedName>
</protein>
<organism evidence="5 6">
    <name type="scientific">Ligaoa zhengdingensis</name>
    <dbReference type="NCBI Taxonomy" id="2763658"/>
    <lineage>
        <taxon>Bacteria</taxon>
        <taxon>Bacillati</taxon>
        <taxon>Bacillota</taxon>
        <taxon>Clostridia</taxon>
        <taxon>Eubacteriales</taxon>
        <taxon>Oscillospiraceae</taxon>
        <taxon>Ligaoa</taxon>
    </lineage>
</organism>
<dbReference type="GO" id="GO:0003735">
    <property type="term" value="F:structural constituent of ribosome"/>
    <property type="evidence" value="ECO:0007669"/>
    <property type="project" value="TreeGrafter"/>
</dbReference>
<dbReference type="PANTHER" id="PTHR10724">
    <property type="entry name" value="30S RIBOSOMAL PROTEIN S1"/>
    <property type="match status" value="1"/>
</dbReference>
<dbReference type="AlphaFoldDB" id="A0A926HZD2"/>
<gene>
    <name evidence="5" type="ORF">H8711_02485</name>
</gene>
<evidence type="ECO:0000313" key="6">
    <source>
        <dbReference type="Proteomes" id="UP000653127"/>
    </source>
</evidence>
<dbReference type="PROSITE" id="PS50126">
    <property type="entry name" value="S1"/>
    <property type="match status" value="2"/>
</dbReference>
<comment type="similarity">
    <text evidence="1">Belongs to the bacterial ribosomal protein bS1 family.</text>
</comment>
<dbReference type="GO" id="GO:0005840">
    <property type="term" value="C:ribosome"/>
    <property type="evidence" value="ECO:0007669"/>
    <property type="project" value="UniProtKB-KW"/>
</dbReference>
<dbReference type="Gene3D" id="2.40.50.140">
    <property type="entry name" value="Nucleic acid-binding proteins"/>
    <property type="match status" value="2"/>
</dbReference>
<evidence type="ECO:0000256" key="2">
    <source>
        <dbReference type="ARBA" id="ARBA00022980"/>
    </source>
</evidence>
<dbReference type="RefSeq" id="WP_249281963.1">
    <property type="nucleotide sequence ID" value="NZ_JACRST010000002.1"/>
</dbReference>
<dbReference type="GO" id="GO:1990904">
    <property type="term" value="C:ribonucleoprotein complex"/>
    <property type="evidence" value="ECO:0007669"/>
    <property type="project" value="UniProtKB-KW"/>
</dbReference>
<keyword evidence="6" id="KW-1185">Reference proteome</keyword>
<evidence type="ECO:0000259" key="4">
    <source>
        <dbReference type="PROSITE" id="PS50126"/>
    </source>
</evidence>
<proteinExistence type="inferred from homology"/>
<feature type="domain" description="S1 motif" evidence="4">
    <location>
        <begin position="213"/>
        <end position="283"/>
    </location>
</feature>
<dbReference type="SMART" id="SM00316">
    <property type="entry name" value="S1"/>
    <property type="match status" value="2"/>
</dbReference>
<name>A0A926HZD2_9FIRM</name>
<dbReference type="PANTHER" id="PTHR10724:SF7">
    <property type="entry name" value="SMALL RIBOSOMAL SUBUNIT PROTEIN BS1C"/>
    <property type="match status" value="1"/>
</dbReference>